<feature type="compositionally biased region" description="Polar residues" evidence="1">
    <location>
        <begin position="1"/>
        <end position="11"/>
    </location>
</feature>
<feature type="region of interest" description="Disordered" evidence="1">
    <location>
        <begin position="1"/>
        <end position="28"/>
    </location>
</feature>
<evidence type="ECO:0000256" key="1">
    <source>
        <dbReference type="SAM" id="MobiDB-lite"/>
    </source>
</evidence>
<evidence type="ECO:0000313" key="3">
    <source>
        <dbReference type="Proteomes" id="UP000010552"/>
    </source>
</evidence>
<dbReference type="Proteomes" id="UP000010552">
    <property type="component" value="Unassembled WGS sequence"/>
</dbReference>
<protein>
    <submittedName>
        <fullName evidence="2">Uncharacterized protein</fullName>
    </submittedName>
</protein>
<gene>
    <name evidence="2" type="ORF">PAL_GLEAN10015145</name>
</gene>
<dbReference type="eggNOG" id="ENOG502R2KG">
    <property type="taxonomic scope" value="Eukaryota"/>
</dbReference>
<sequence>MDNLAQNNQQPGRKHSRNADKIQKGYTAAYPTQSSIPFKYQSSIIPESEKKGFNSQAKRFYHKKGDIRASCPARIPRENLTAGHEESLAELGVWAGDSGC</sequence>
<proteinExistence type="predicted"/>
<accession>L5JV01</accession>
<reference evidence="3" key="1">
    <citation type="journal article" date="2013" name="Science">
        <title>Comparative analysis of bat genomes provides insight into the evolution of flight and immunity.</title>
        <authorList>
            <person name="Zhang G."/>
            <person name="Cowled C."/>
            <person name="Shi Z."/>
            <person name="Huang Z."/>
            <person name="Bishop-Lilly K.A."/>
            <person name="Fang X."/>
            <person name="Wynne J.W."/>
            <person name="Xiong Z."/>
            <person name="Baker M.L."/>
            <person name="Zhao W."/>
            <person name="Tachedjian M."/>
            <person name="Zhu Y."/>
            <person name="Zhou P."/>
            <person name="Jiang X."/>
            <person name="Ng J."/>
            <person name="Yang L."/>
            <person name="Wu L."/>
            <person name="Xiao J."/>
            <person name="Feng Y."/>
            <person name="Chen Y."/>
            <person name="Sun X."/>
            <person name="Zhang Y."/>
            <person name="Marsh G.A."/>
            <person name="Crameri G."/>
            <person name="Broder C.C."/>
            <person name="Frey K.G."/>
            <person name="Wang L.F."/>
            <person name="Wang J."/>
        </authorList>
    </citation>
    <scope>NUCLEOTIDE SEQUENCE [LARGE SCALE GENOMIC DNA]</scope>
</reference>
<keyword evidence="3" id="KW-1185">Reference proteome</keyword>
<name>L5JV01_PTEAL</name>
<dbReference type="AlphaFoldDB" id="L5JV01"/>
<organism evidence="2 3">
    <name type="scientific">Pteropus alecto</name>
    <name type="common">Black flying fox</name>
    <dbReference type="NCBI Taxonomy" id="9402"/>
    <lineage>
        <taxon>Eukaryota</taxon>
        <taxon>Metazoa</taxon>
        <taxon>Chordata</taxon>
        <taxon>Craniata</taxon>
        <taxon>Vertebrata</taxon>
        <taxon>Euteleostomi</taxon>
        <taxon>Mammalia</taxon>
        <taxon>Eutheria</taxon>
        <taxon>Laurasiatheria</taxon>
        <taxon>Chiroptera</taxon>
        <taxon>Yinpterochiroptera</taxon>
        <taxon>Pteropodoidea</taxon>
        <taxon>Pteropodidae</taxon>
        <taxon>Pteropodinae</taxon>
        <taxon>Pteropus</taxon>
    </lineage>
</organism>
<dbReference type="InParanoid" id="L5JV01"/>
<evidence type="ECO:0000313" key="2">
    <source>
        <dbReference type="EMBL" id="ELK02133.1"/>
    </source>
</evidence>
<dbReference type="EMBL" id="KB031148">
    <property type="protein sequence ID" value="ELK02133.1"/>
    <property type="molecule type" value="Genomic_DNA"/>
</dbReference>